<evidence type="ECO:0000256" key="5">
    <source>
        <dbReference type="SAM" id="Phobius"/>
    </source>
</evidence>
<feature type="transmembrane region" description="Helical" evidence="5">
    <location>
        <begin position="443"/>
        <end position="463"/>
    </location>
</feature>
<feature type="transmembrane region" description="Helical" evidence="5">
    <location>
        <begin position="363"/>
        <end position="383"/>
    </location>
</feature>
<feature type="transmembrane region" description="Helical" evidence="5">
    <location>
        <begin position="230"/>
        <end position="250"/>
    </location>
</feature>
<dbReference type="InterPro" id="IPR036259">
    <property type="entry name" value="MFS_trans_sf"/>
</dbReference>
<keyword evidence="2 5" id="KW-0812">Transmembrane</keyword>
<dbReference type="CDD" id="cd17321">
    <property type="entry name" value="MFS_MMR_MDR_like"/>
    <property type="match status" value="1"/>
</dbReference>
<dbReference type="AlphaFoldDB" id="A0A2S4M9Y2"/>
<feature type="transmembrane region" description="Helical" evidence="5">
    <location>
        <begin position="262"/>
        <end position="286"/>
    </location>
</feature>
<feature type="transmembrane region" description="Helical" evidence="5">
    <location>
        <begin position="306"/>
        <end position="325"/>
    </location>
</feature>
<dbReference type="Gene3D" id="1.20.1720.10">
    <property type="entry name" value="Multidrug resistance protein D"/>
    <property type="match status" value="1"/>
</dbReference>
<dbReference type="EMBL" id="PQGA01000006">
    <property type="protein sequence ID" value="POR51548.1"/>
    <property type="molecule type" value="Genomic_DNA"/>
</dbReference>
<evidence type="ECO:0000256" key="2">
    <source>
        <dbReference type="ARBA" id="ARBA00022692"/>
    </source>
</evidence>
<accession>A0A2S4M9Y2</accession>
<dbReference type="PANTHER" id="PTHR42718">
    <property type="entry name" value="MAJOR FACILITATOR SUPERFAMILY MULTIDRUG TRANSPORTER MFSC"/>
    <property type="match status" value="1"/>
</dbReference>
<gene>
    <name evidence="7" type="ORF">B0G62_10682</name>
</gene>
<dbReference type="PANTHER" id="PTHR42718:SF39">
    <property type="entry name" value="ACTINORHODIN TRANSPORTER-RELATED"/>
    <property type="match status" value="1"/>
</dbReference>
<feature type="transmembrane region" description="Helical" evidence="5">
    <location>
        <begin position="12"/>
        <end position="32"/>
    </location>
</feature>
<dbReference type="InterPro" id="IPR020846">
    <property type="entry name" value="MFS_dom"/>
</dbReference>
<evidence type="ECO:0000313" key="7">
    <source>
        <dbReference type="EMBL" id="POR51548.1"/>
    </source>
</evidence>
<feature type="transmembrane region" description="Helical" evidence="5">
    <location>
        <begin position="142"/>
        <end position="163"/>
    </location>
</feature>
<feature type="transmembrane region" description="Helical" evidence="5">
    <location>
        <begin position="337"/>
        <end position="357"/>
    </location>
</feature>
<comment type="subcellular location">
    <subcellularLocation>
        <location evidence="1">Membrane</location>
        <topology evidence="1">Multi-pass membrane protein</topology>
    </subcellularLocation>
</comment>
<feature type="domain" description="Major facilitator superfamily (MFS) profile" evidence="6">
    <location>
        <begin position="14"/>
        <end position="473"/>
    </location>
</feature>
<reference evidence="7 8" key="1">
    <citation type="submission" date="2018-01" db="EMBL/GenBank/DDBJ databases">
        <title>Genomic Encyclopedia of Type Strains, Phase III (KMG-III): the genomes of soil and plant-associated and newly described type strains.</title>
        <authorList>
            <person name="Whitman W."/>
        </authorList>
    </citation>
    <scope>NUCLEOTIDE SEQUENCE [LARGE SCALE GENOMIC DNA]</scope>
    <source>
        <strain evidence="7 8">JCM 18070</strain>
    </source>
</reference>
<dbReference type="Gene3D" id="1.20.1250.20">
    <property type="entry name" value="MFS general substrate transporter like domains"/>
    <property type="match status" value="1"/>
</dbReference>
<feature type="transmembrane region" description="Helical" evidence="5">
    <location>
        <begin position="52"/>
        <end position="72"/>
    </location>
</feature>
<dbReference type="Pfam" id="PF07690">
    <property type="entry name" value="MFS_1"/>
    <property type="match status" value="1"/>
</dbReference>
<evidence type="ECO:0000256" key="3">
    <source>
        <dbReference type="ARBA" id="ARBA00022989"/>
    </source>
</evidence>
<keyword evidence="4 5" id="KW-0472">Membrane</keyword>
<feature type="transmembrane region" description="Helical" evidence="5">
    <location>
        <begin position="109"/>
        <end position="130"/>
    </location>
</feature>
<organism evidence="7 8">
    <name type="scientific">Paraburkholderia eburnea</name>
    <dbReference type="NCBI Taxonomy" id="1189126"/>
    <lineage>
        <taxon>Bacteria</taxon>
        <taxon>Pseudomonadati</taxon>
        <taxon>Pseudomonadota</taxon>
        <taxon>Betaproteobacteria</taxon>
        <taxon>Burkholderiales</taxon>
        <taxon>Burkholderiaceae</taxon>
        <taxon>Paraburkholderia</taxon>
    </lineage>
</organism>
<keyword evidence="8" id="KW-1185">Reference proteome</keyword>
<keyword evidence="3 5" id="KW-1133">Transmembrane helix</keyword>
<comment type="caution">
    <text evidence="7">The sequence shown here is derived from an EMBL/GenBank/DDBJ whole genome shotgun (WGS) entry which is preliminary data.</text>
</comment>
<sequence length="487" mass="50418">MTSAEFDSHHARPVLGICVAMGFTTLLDQTIFGLALPRLRDSLHASPDELQLIVSVYSIAFGIALVPAGRLGDLIGRRLLFLIGLSMFSGFSLVGGLAGSAQVVIAARLLQGVGAGMINTQVLGLIQDLFRGDSQARALGRYASAGGLAGLAGPVLGGLILALTPAEVGWRLMFLVNVPFGVVIFYLALRHLPHSESSGTRFSIDGVGLLLLSAVTLFSMLATLQNANALLSARTCLVGAIGGAVLFVLWERRYQRRGGSPILGAGLTGSPGYVLGTLVAMFQFAGGTTFGMVTTLFFLDGLKTGPLLYALLSIAPALGMMVSSARSWRFAARYGRMGVVAAIAAYIAALVLLGAGVMLLPGIGILLLYPLLGLLLGAFGGLIHAPNQAMALAEVGAGEGRGTAAGFFQLSQRLASSVGMSWGIGLFLNGAKANGGLLAWRQAFGEALILILGLLGGALAAALGDWMRRRRMRAVRVGVLGNATGLD</sequence>
<evidence type="ECO:0000259" key="6">
    <source>
        <dbReference type="PROSITE" id="PS50850"/>
    </source>
</evidence>
<evidence type="ECO:0000256" key="1">
    <source>
        <dbReference type="ARBA" id="ARBA00004141"/>
    </source>
</evidence>
<feature type="transmembrane region" description="Helical" evidence="5">
    <location>
        <begin position="79"/>
        <end position="103"/>
    </location>
</feature>
<feature type="transmembrane region" description="Helical" evidence="5">
    <location>
        <begin position="414"/>
        <end position="431"/>
    </location>
</feature>
<protein>
    <submittedName>
        <fullName evidence="7">Putative MFS family arabinose efflux permease</fullName>
    </submittedName>
</protein>
<dbReference type="GO" id="GO:0016020">
    <property type="term" value="C:membrane"/>
    <property type="evidence" value="ECO:0007669"/>
    <property type="project" value="UniProtKB-SubCell"/>
</dbReference>
<dbReference type="GO" id="GO:0022857">
    <property type="term" value="F:transmembrane transporter activity"/>
    <property type="evidence" value="ECO:0007669"/>
    <property type="project" value="InterPro"/>
</dbReference>
<dbReference type="SUPFAM" id="SSF103473">
    <property type="entry name" value="MFS general substrate transporter"/>
    <property type="match status" value="1"/>
</dbReference>
<evidence type="ECO:0000256" key="4">
    <source>
        <dbReference type="ARBA" id="ARBA00023136"/>
    </source>
</evidence>
<dbReference type="InterPro" id="IPR011701">
    <property type="entry name" value="MFS"/>
</dbReference>
<dbReference type="PROSITE" id="PS50850">
    <property type="entry name" value="MFS"/>
    <property type="match status" value="1"/>
</dbReference>
<name>A0A2S4M9Y2_9BURK</name>
<proteinExistence type="predicted"/>
<dbReference type="RefSeq" id="WP_244193238.1">
    <property type="nucleotide sequence ID" value="NZ_PQGA01000006.1"/>
</dbReference>
<evidence type="ECO:0000313" key="8">
    <source>
        <dbReference type="Proteomes" id="UP000237381"/>
    </source>
</evidence>
<feature type="transmembrane region" description="Helical" evidence="5">
    <location>
        <begin position="201"/>
        <end position="224"/>
    </location>
</feature>
<dbReference type="Proteomes" id="UP000237381">
    <property type="component" value="Unassembled WGS sequence"/>
</dbReference>
<feature type="transmembrane region" description="Helical" evidence="5">
    <location>
        <begin position="169"/>
        <end position="189"/>
    </location>
</feature>